<dbReference type="SUPFAM" id="SSF117916">
    <property type="entry name" value="Fe-S cluster assembly (FSCA) domain-like"/>
    <property type="match status" value="1"/>
</dbReference>
<dbReference type="EMBL" id="JACXWD010000022">
    <property type="protein sequence ID" value="MBD3868107.1"/>
    <property type="molecule type" value="Genomic_DNA"/>
</dbReference>
<evidence type="ECO:0000259" key="2">
    <source>
        <dbReference type="Pfam" id="PF01521"/>
    </source>
</evidence>
<protein>
    <submittedName>
        <fullName evidence="3">Iron-sulfur cluster assembly accessory protein</fullName>
    </submittedName>
</protein>
<dbReference type="InterPro" id="IPR000361">
    <property type="entry name" value="ATAP_core_dom"/>
</dbReference>
<gene>
    <name evidence="3" type="ORF">IFK94_08275</name>
</gene>
<dbReference type="PANTHER" id="PTHR11178">
    <property type="entry name" value="IRON-SULFUR CLUSTER SCAFFOLD PROTEIN NFU-RELATED"/>
    <property type="match status" value="1"/>
</dbReference>
<dbReference type="NCBIfam" id="TIGR00049">
    <property type="entry name" value="iron-sulfur cluster assembly accessory protein"/>
    <property type="match status" value="1"/>
</dbReference>
<organism evidence="3 4">
    <name type="scientific">Candidatus Polarisedimenticola svalbardensis</name>
    <dbReference type="NCBI Taxonomy" id="2886004"/>
    <lineage>
        <taxon>Bacteria</taxon>
        <taxon>Pseudomonadati</taxon>
        <taxon>Acidobacteriota</taxon>
        <taxon>Candidatus Polarisedimenticolia</taxon>
        <taxon>Candidatus Polarisedimenticolales</taxon>
        <taxon>Candidatus Polarisedimenticolaceae</taxon>
        <taxon>Candidatus Polarisedimenticola</taxon>
    </lineage>
</organism>
<evidence type="ECO:0000313" key="3">
    <source>
        <dbReference type="EMBL" id="MBD3868107.1"/>
    </source>
</evidence>
<dbReference type="GO" id="GO:0051537">
    <property type="term" value="F:2 iron, 2 sulfur cluster binding"/>
    <property type="evidence" value="ECO:0007669"/>
    <property type="project" value="UniProtKB-ARBA"/>
</dbReference>
<evidence type="ECO:0000259" key="1">
    <source>
        <dbReference type="Pfam" id="PF01106"/>
    </source>
</evidence>
<name>A0A8J6XSZ0_9BACT</name>
<dbReference type="InterPro" id="IPR034904">
    <property type="entry name" value="FSCA_dom_sf"/>
</dbReference>
<proteinExistence type="predicted"/>
<dbReference type="SUPFAM" id="SSF89360">
    <property type="entry name" value="HesB-like domain"/>
    <property type="match status" value="1"/>
</dbReference>
<evidence type="ECO:0000313" key="4">
    <source>
        <dbReference type="Proteomes" id="UP000648239"/>
    </source>
</evidence>
<sequence length="193" mass="20349">MIEVTELAKKKVMEVAEAQDRAGASLRISVTKGGTAMAEFGLQFIDADDINEADTVFDGGEIKVVMDPASAGFLEGATVDFIDEIAGAGFKIDAPKAFPPKPSGPTAEAVMKVIEERINPSLASHGGRVSLEGLKDDTAFLRFGGGCQGCGMVDVTLKQGVEVMIKEEVPQIVAVQDVTDHESGDNPYYTPGK</sequence>
<dbReference type="GO" id="GO:0005506">
    <property type="term" value="F:iron ion binding"/>
    <property type="evidence" value="ECO:0007669"/>
    <property type="project" value="InterPro"/>
</dbReference>
<dbReference type="Proteomes" id="UP000648239">
    <property type="component" value="Unassembled WGS sequence"/>
</dbReference>
<feature type="domain" description="NIF system FeS cluster assembly NifU C-terminal" evidence="1">
    <location>
        <begin position="110"/>
        <end position="176"/>
    </location>
</feature>
<dbReference type="Pfam" id="PF01521">
    <property type="entry name" value="Fe-S_biosyn"/>
    <property type="match status" value="1"/>
</dbReference>
<dbReference type="InterPro" id="IPR016092">
    <property type="entry name" value="ATAP"/>
</dbReference>
<dbReference type="Pfam" id="PF01106">
    <property type="entry name" value="NifU"/>
    <property type="match status" value="1"/>
</dbReference>
<dbReference type="GO" id="GO:0016226">
    <property type="term" value="P:iron-sulfur cluster assembly"/>
    <property type="evidence" value="ECO:0007669"/>
    <property type="project" value="InterPro"/>
</dbReference>
<comment type="caution">
    <text evidence="3">The sequence shown here is derived from an EMBL/GenBank/DDBJ whole genome shotgun (WGS) entry which is preliminary data.</text>
</comment>
<dbReference type="PANTHER" id="PTHR11178:SF51">
    <property type="entry name" value="FE_S BIOGENESIS PROTEIN NFUA"/>
    <property type="match status" value="1"/>
</dbReference>
<dbReference type="Gene3D" id="3.30.300.130">
    <property type="entry name" value="Fe-S cluster assembly (FSCA)"/>
    <property type="match status" value="1"/>
</dbReference>
<feature type="domain" description="Core" evidence="2">
    <location>
        <begin position="2"/>
        <end position="96"/>
    </location>
</feature>
<reference evidence="3 4" key="1">
    <citation type="submission" date="2020-08" db="EMBL/GenBank/DDBJ databases">
        <title>Acidobacteriota in marine sediments use diverse sulfur dissimilation pathways.</title>
        <authorList>
            <person name="Wasmund K."/>
        </authorList>
    </citation>
    <scope>NUCLEOTIDE SEQUENCE [LARGE SCALE GENOMIC DNA]</scope>
    <source>
        <strain evidence="3">MAG AM4</strain>
    </source>
</reference>
<dbReference type="AlphaFoldDB" id="A0A8J6XSZ0"/>
<accession>A0A8J6XSZ0</accession>
<dbReference type="InterPro" id="IPR035903">
    <property type="entry name" value="HesB-like_dom_sf"/>
</dbReference>
<dbReference type="InterPro" id="IPR001075">
    <property type="entry name" value="NIF_FeS_clus_asmbl_NifU_C"/>
</dbReference>
<dbReference type="Gene3D" id="2.60.300.12">
    <property type="entry name" value="HesB-like domain"/>
    <property type="match status" value="1"/>
</dbReference>